<accession>A0ABY2XBL6</accession>
<gene>
    <name evidence="7" type="ORF">FGK64_12755</name>
</gene>
<sequence>MGASIVLAGLAPTAGAAQSSAAQPSDQVSDQVAEPESNSLKVYFTSGSSRVQADQAATLDLAARTFRDGNPLVMVVSGGADTVGDPLENLDLSLRRASSVADGLVARGIPVTRLQVLGRGNSELRIPTEPGVPEEGNRVVEISWR</sequence>
<evidence type="ECO:0000256" key="1">
    <source>
        <dbReference type="ARBA" id="ARBA00004442"/>
    </source>
</evidence>
<name>A0ABY2XBL6_9RHOB</name>
<proteinExistence type="predicted"/>
<evidence type="ECO:0000256" key="3">
    <source>
        <dbReference type="ARBA" id="ARBA00023237"/>
    </source>
</evidence>
<dbReference type="PANTHER" id="PTHR30329">
    <property type="entry name" value="STATOR ELEMENT OF FLAGELLAR MOTOR COMPLEX"/>
    <property type="match status" value="1"/>
</dbReference>
<dbReference type="InterPro" id="IPR050330">
    <property type="entry name" value="Bact_OuterMem_StrucFunc"/>
</dbReference>
<dbReference type="Gene3D" id="3.30.1330.60">
    <property type="entry name" value="OmpA-like domain"/>
    <property type="match status" value="1"/>
</dbReference>
<keyword evidence="8" id="KW-1185">Reference proteome</keyword>
<dbReference type="PRINTS" id="PR01021">
    <property type="entry name" value="OMPADOMAIN"/>
</dbReference>
<evidence type="ECO:0000313" key="8">
    <source>
        <dbReference type="Proteomes" id="UP001191082"/>
    </source>
</evidence>
<comment type="caution">
    <text evidence="7">The sequence shown here is derived from an EMBL/GenBank/DDBJ whole genome shotgun (WGS) entry which is preliminary data.</text>
</comment>
<dbReference type="PANTHER" id="PTHR30329:SF21">
    <property type="entry name" value="LIPOPROTEIN YIAD-RELATED"/>
    <property type="match status" value="1"/>
</dbReference>
<dbReference type="CDD" id="cd07185">
    <property type="entry name" value="OmpA_C-like"/>
    <property type="match status" value="1"/>
</dbReference>
<dbReference type="Pfam" id="PF00691">
    <property type="entry name" value="OmpA"/>
    <property type="match status" value="1"/>
</dbReference>
<protein>
    <submittedName>
        <fullName evidence="7">OmpA family protein</fullName>
    </submittedName>
</protein>
<dbReference type="InterPro" id="IPR006664">
    <property type="entry name" value="OMP_bac"/>
</dbReference>
<organism evidence="7 8">
    <name type="scientific">Arenibacterium halophilum</name>
    <dbReference type="NCBI Taxonomy" id="2583821"/>
    <lineage>
        <taxon>Bacteria</taxon>
        <taxon>Pseudomonadati</taxon>
        <taxon>Pseudomonadota</taxon>
        <taxon>Alphaproteobacteria</taxon>
        <taxon>Rhodobacterales</taxon>
        <taxon>Paracoccaceae</taxon>
        <taxon>Arenibacterium</taxon>
    </lineage>
</organism>
<keyword evidence="3" id="KW-0998">Cell outer membrane</keyword>
<evidence type="ECO:0000259" key="6">
    <source>
        <dbReference type="PROSITE" id="PS51123"/>
    </source>
</evidence>
<dbReference type="InterPro" id="IPR006665">
    <property type="entry name" value="OmpA-like"/>
</dbReference>
<comment type="subcellular location">
    <subcellularLocation>
        <location evidence="1">Cell outer membrane</location>
    </subcellularLocation>
</comment>
<feature type="region of interest" description="Disordered" evidence="5">
    <location>
        <begin position="14"/>
        <end position="35"/>
    </location>
</feature>
<reference evidence="7 8" key="1">
    <citation type="submission" date="2019-05" db="EMBL/GenBank/DDBJ databases">
        <title>Marivita sp. nov. isolated from sea sediment.</title>
        <authorList>
            <person name="Kim W."/>
        </authorList>
    </citation>
    <scope>NUCLEOTIDE SEQUENCE [LARGE SCALE GENOMIC DNA]</scope>
    <source>
        <strain evidence="7 8">CAU 1492</strain>
    </source>
</reference>
<dbReference type="Proteomes" id="UP001191082">
    <property type="component" value="Unassembled WGS sequence"/>
</dbReference>
<feature type="compositionally biased region" description="Low complexity" evidence="5">
    <location>
        <begin position="16"/>
        <end position="31"/>
    </location>
</feature>
<evidence type="ECO:0000313" key="7">
    <source>
        <dbReference type="EMBL" id="TMV13769.1"/>
    </source>
</evidence>
<feature type="domain" description="OmpA-like" evidence="6">
    <location>
        <begin position="31"/>
        <end position="145"/>
    </location>
</feature>
<evidence type="ECO:0000256" key="2">
    <source>
        <dbReference type="ARBA" id="ARBA00023136"/>
    </source>
</evidence>
<evidence type="ECO:0000256" key="4">
    <source>
        <dbReference type="PROSITE-ProRule" id="PRU00473"/>
    </source>
</evidence>
<dbReference type="EMBL" id="VCPC01000002">
    <property type="protein sequence ID" value="TMV13769.1"/>
    <property type="molecule type" value="Genomic_DNA"/>
</dbReference>
<dbReference type="InterPro" id="IPR036737">
    <property type="entry name" value="OmpA-like_sf"/>
</dbReference>
<keyword evidence="2 4" id="KW-0472">Membrane</keyword>
<dbReference type="SUPFAM" id="SSF103088">
    <property type="entry name" value="OmpA-like"/>
    <property type="match status" value="1"/>
</dbReference>
<dbReference type="PROSITE" id="PS51123">
    <property type="entry name" value="OMPA_2"/>
    <property type="match status" value="1"/>
</dbReference>
<evidence type="ECO:0000256" key="5">
    <source>
        <dbReference type="SAM" id="MobiDB-lite"/>
    </source>
</evidence>